<dbReference type="CDD" id="cd00821">
    <property type="entry name" value="PH"/>
    <property type="match status" value="1"/>
</dbReference>
<dbReference type="Pfam" id="PF00780">
    <property type="entry name" value="CNH"/>
    <property type="match status" value="1"/>
</dbReference>
<feature type="compositionally biased region" description="Basic residues" evidence="6">
    <location>
        <begin position="1315"/>
        <end position="1325"/>
    </location>
</feature>
<dbReference type="SMART" id="SM00233">
    <property type="entry name" value="PH"/>
    <property type="match status" value="1"/>
</dbReference>
<feature type="region of interest" description="Disordered" evidence="6">
    <location>
        <begin position="763"/>
        <end position="791"/>
    </location>
</feature>
<feature type="compositionally biased region" description="Low complexity" evidence="6">
    <location>
        <begin position="771"/>
        <end position="785"/>
    </location>
</feature>
<reference evidence="8" key="1">
    <citation type="journal article" date="2008" name="Nat. Genet.">
        <title>The Pristionchus pacificus genome provides a unique perspective on nematode lifestyle and parasitism.</title>
        <authorList>
            <person name="Dieterich C."/>
            <person name="Clifton S.W."/>
            <person name="Schuster L.N."/>
            <person name="Chinwalla A."/>
            <person name="Delehaunty K."/>
            <person name="Dinkelacker I."/>
            <person name="Fulton L."/>
            <person name="Fulton R."/>
            <person name="Godfrey J."/>
            <person name="Minx P."/>
            <person name="Mitreva M."/>
            <person name="Roeseler W."/>
            <person name="Tian H."/>
            <person name="Witte H."/>
            <person name="Yang S.P."/>
            <person name="Wilson R.K."/>
            <person name="Sommer R.J."/>
        </authorList>
    </citation>
    <scope>NUCLEOTIDE SEQUENCE [LARGE SCALE GENOMIC DNA]</scope>
    <source>
        <strain evidence="8">PS312</strain>
    </source>
</reference>
<feature type="compositionally biased region" description="Basic and acidic residues" evidence="6">
    <location>
        <begin position="127"/>
        <end position="147"/>
    </location>
</feature>
<keyword evidence="2" id="KW-0479">Metal-binding</keyword>
<feature type="compositionally biased region" description="Basic and acidic residues" evidence="6">
    <location>
        <begin position="1"/>
        <end position="10"/>
    </location>
</feature>
<dbReference type="Pfam" id="PF00169">
    <property type="entry name" value="PH"/>
    <property type="match status" value="1"/>
</dbReference>
<evidence type="ECO:0000256" key="2">
    <source>
        <dbReference type="ARBA" id="ARBA00022723"/>
    </source>
</evidence>
<proteinExistence type="predicted"/>
<evidence type="ECO:0000313" key="8">
    <source>
        <dbReference type="Proteomes" id="UP000005239"/>
    </source>
</evidence>
<feature type="compositionally biased region" description="Basic residues" evidence="6">
    <location>
        <begin position="1368"/>
        <end position="1378"/>
    </location>
</feature>
<feature type="region of interest" description="Disordered" evidence="6">
    <location>
        <begin position="236"/>
        <end position="256"/>
    </location>
</feature>
<accession>A0A8R1YFS3</accession>
<dbReference type="SMART" id="SM00036">
    <property type="entry name" value="CNH"/>
    <property type="match status" value="1"/>
</dbReference>
<protein>
    <submittedName>
        <fullName evidence="7">Pleckstrin homology domain containing protein</fullName>
    </submittedName>
</protein>
<dbReference type="InterPro" id="IPR046349">
    <property type="entry name" value="C1-like_sf"/>
</dbReference>
<gene>
    <name evidence="7" type="primary">WBGene00109381</name>
</gene>
<dbReference type="GO" id="GO:0031032">
    <property type="term" value="P:actomyosin structure organization"/>
    <property type="evidence" value="ECO:0000318"/>
    <property type="project" value="GO_Central"/>
</dbReference>
<evidence type="ECO:0000313" key="7">
    <source>
        <dbReference type="EnsemblMetazoa" id="PPA19827.1"/>
    </source>
</evidence>
<dbReference type="GO" id="GO:0032956">
    <property type="term" value="P:regulation of actin cytoskeleton organization"/>
    <property type="evidence" value="ECO:0000318"/>
    <property type="project" value="GO_Central"/>
</dbReference>
<dbReference type="GO" id="GO:0004674">
    <property type="term" value="F:protein serine/threonine kinase activity"/>
    <property type="evidence" value="ECO:0000318"/>
    <property type="project" value="GO_Central"/>
</dbReference>
<feature type="region of interest" description="Disordered" evidence="6">
    <location>
        <begin position="1367"/>
        <end position="1391"/>
    </location>
</feature>
<keyword evidence="1" id="KW-0597">Phosphoprotein</keyword>
<dbReference type="CDD" id="cd20814">
    <property type="entry name" value="CRIK"/>
    <property type="match status" value="1"/>
</dbReference>
<dbReference type="GO" id="GO:0046872">
    <property type="term" value="F:metal ion binding"/>
    <property type="evidence" value="ECO:0007669"/>
    <property type="project" value="UniProtKB-KW"/>
</dbReference>
<dbReference type="PROSITE" id="PS50219">
    <property type="entry name" value="CNH"/>
    <property type="match status" value="1"/>
</dbReference>
<evidence type="ECO:0000256" key="3">
    <source>
        <dbReference type="ARBA" id="ARBA00022833"/>
    </source>
</evidence>
<keyword evidence="8" id="KW-1185">Reference proteome</keyword>
<dbReference type="PROSITE" id="PS50081">
    <property type="entry name" value="ZF_DAG_PE_2"/>
    <property type="match status" value="1"/>
</dbReference>
<reference evidence="7" key="2">
    <citation type="submission" date="2022-06" db="UniProtKB">
        <authorList>
            <consortium name="EnsemblMetazoa"/>
        </authorList>
    </citation>
    <scope>IDENTIFICATION</scope>
    <source>
        <strain evidence="7">PS312</strain>
    </source>
</reference>
<dbReference type="InterPro" id="IPR001180">
    <property type="entry name" value="CNH_dom"/>
</dbReference>
<dbReference type="Proteomes" id="UP000005239">
    <property type="component" value="Unassembled WGS sequence"/>
</dbReference>
<accession>A0A2A6BJ60</accession>
<comment type="catalytic activity">
    <reaction evidence="5">
        <text>L-seryl-[protein] + ATP = O-phospho-L-seryl-[protein] + ADP + H(+)</text>
        <dbReference type="Rhea" id="RHEA:17989"/>
        <dbReference type="Rhea" id="RHEA-COMP:9863"/>
        <dbReference type="Rhea" id="RHEA-COMP:11604"/>
        <dbReference type="ChEBI" id="CHEBI:15378"/>
        <dbReference type="ChEBI" id="CHEBI:29999"/>
        <dbReference type="ChEBI" id="CHEBI:30616"/>
        <dbReference type="ChEBI" id="CHEBI:83421"/>
        <dbReference type="ChEBI" id="CHEBI:456216"/>
        <dbReference type="EC" id="2.7.11.1"/>
    </reaction>
</comment>
<keyword evidence="3" id="KW-0862">Zinc</keyword>
<evidence type="ECO:0000256" key="5">
    <source>
        <dbReference type="ARBA" id="ARBA00048679"/>
    </source>
</evidence>
<dbReference type="Gene3D" id="2.30.29.30">
    <property type="entry name" value="Pleckstrin-homology domain (PH domain)/Phosphotyrosine-binding domain (PTB)"/>
    <property type="match status" value="1"/>
</dbReference>
<dbReference type="SUPFAM" id="SSF50729">
    <property type="entry name" value="PH domain-like"/>
    <property type="match status" value="1"/>
</dbReference>
<name>A0A2A6BJ60_PRIPA</name>
<feature type="region of interest" description="Disordered" evidence="6">
    <location>
        <begin position="1313"/>
        <end position="1332"/>
    </location>
</feature>
<dbReference type="EnsemblMetazoa" id="PPA19827.1">
    <property type="protein sequence ID" value="PPA19827.1"/>
    <property type="gene ID" value="WBGene00109381"/>
</dbReference>
<dbReference type="InterPro" id="IPR002219">
    <property type="entry name" value="PKC_DAG/PE"/>
</dbReference>
<feature type="region of interest" description="Disordered" evidence="6">
    <location>
        <begin position="1"/>
        <end position="42"/>
    </location>
</feature>
<dbReference type="InterPro" id="IPR011993">
    <property type="entry name" value="PH-like_dom_sf"/>
</dbReference>
<sequence>MSEMENEKYHTPKQTPSVTERRRRRRESAIPGTSNSPIVINVGMGDDEKDVEIAKLNTIIKQQADMISDMKSQHDKMNESKLIDTSNKISDQVADIHEHEITLMASALEETRAQLSKAKENLTATEAAKRKSDQSNERLMSRLREKDEEIESLCQDKSRLKKQVDSLREQEEVYESRLNELKRKSEGDLAELESKLSKAEKEMKQEKRKSMELEEKVTELNEKLRKMEARVIEQAEMPSTSTELTPSIPVITSPESPRKIGQLTRRVSIVNIVQHSTYAQSVEEAHQRIGALSVQCNYQQRENQQLKKELEESVCRAESARMDLAALQLKMTQTEWNADQAHKYLYEEHEKMKQQKAELRGELLKIRRECAVLKQELEMKSSMSEEEGESLKKEVRRVNDESERLKDEIDRLKKEKEREESAVQQMTMKAVEAEKRINELEDKISELQDSKERLADVLSSKNELENRIEKMTRTNRHLNEAMQLLDEQAEELMEKKQKADERMKKAETELSSIRAQLQSAQDATAAKTSDYTEVVAERDRLKTKVHFLNQELKETHTDYKEELASLARQICEKKKEESKESEVNAQLAFAKTEKNRLENDVKNERRRVEALQSDVKALEKQIASLRETEKRMQDENGKLRGGLADSVAKIEMYKRQCETAGEEIESVKDQLKKEKERAQKMEDEITVLEDTIKERERLAAYLQSQTNAKQMPKVSRKSTLLRQPSMESCMTGEITIVDEKELLELENKKQELYRQLELKKHELSGRKEEASTSSSSSSMHTPTPSKGRVPLSPIVNRQTASVGTMRHDIPHRWKPQLGLGLKQLKCAACFDGIPRVRYAQRCLDCGVVVHTECSTRCGSTCGMPEQCASYYVDAHFIPSSTMNGWLRVYTDDTSLSTGKWESAWARLDGGRIALFDNDCLAENDGRAIMDIDLANTTWTMRAVADAPNAEREGLNCIHIQVNGRNLYLHAQTANSRARWIEALKSVQRARHDAVRRPSQSMASSTMLFALEAPANLNINAVYCMDDWILIGCQEGFFVTSLTAPRAPFAVAGITAIHVLEGAADIGMLLCVCGPHRTLALLSFSQLRAEVAVRQPTARPHILTQFDHIHLIMYTKVGSERYVAACNSTEINILRYNERLDSFVAHHTLPTNEPAMCLTPSPSGFFFGSDSFYSCNMEESSVGVKCLASSHLADFPIAVIQISDRELLLAYQNHGRFVSPDGILTRKEQIEWEQMPLEFSYEAPYLYMVSMNALEILRVQPYSSPSTPPFHSEKEYVRMNGTGAHIVGKRANGDVYLSLTTPSLTELHSINAAQVQKKKSSRKRPTPHPVVPSSCTHQITVECIGKPTFTSTPRDSKIDITVTVEKEKKGKRTVVKRKGSTTMGDKRSKMGQ</sequence>
<feature type="region of interest" description="Disordered" evidence="6">
    <location>
        <begin position="381"/>
        <end position="403"/>
    </location>
</feature>
<dbReference type="SMART" id="SM00109">
    <property type="entry name" value="C1"/>
    <property type="match status" value="1"/>
</dbReference>
<dbReference type="InterPro" id="IPR050839">
    <property type="entry name" value="Rho-assoc_Ser/Thr_Kinase"/>
</dbReference>
<dbReference type="SUPFAM" id="SSF57889">
    <property type="entry name" value="Cysteine-rich domain"/>
    <property type="match status" value="1"/>
</dbReference>
<feature type="region of interest" description="Disordered" evidence="6">
    <location>
        <begin position="186"/>
        <end position="214"/>
    </location>
</feature>
<organism evidence="7 8">
    <name type="scientific">Pristionchus pacificus</name>
    <name type="common">Parasitic nematode worm</name>
    <dbReference type="NCBI Taxonomy" id="54126"/>
    <lineage>
        <taxon>Eukaryota</taxon>
        <taxon>Metazoa</taxon>
        <taxon>Ecdysozoa</taxon>
        <taxon>Nematoda</taxon>
        <taxon>Chromadorea</taxon>
        <taxon>Rhabditida</taxon>
        <taxon>Rhabditina</taxon>
        <taxon>Diplogasteromorpha</taxon>
        <taxon>Diplogasteroidea</taxon>
        <taxon>Neodiplogasteridae</taxon>
        <taxon>Pristionchus</taxon>
    </lineage>
</organism>
<feature type="region of interest" description="Disordered" evidence="6">
    <location>
        <begin position="120"/>
        <end position="150"/>
    </location>
</feature>
<dbReference type="PANTHER" id="PTHR22988">
    <property type="entry name" value="MYOTONIC DYSTROPHY S/T KINASE-RELATED"/>
    <property type="match status" value="1"/>
</dbReference>
<dbReference type="OrthoDB" id="5919042at2759"/>
<dbReference type="GO" id="GO:0005856">
    <property type="term" value="C:cytoskeleton"/>
    <property type="evidence" value="ECO:0000318"/>
    <property type="project" value="GO_Central"/>
</dbReference>
<dbReference type="PANTHER" id="PTHR22988:SF71">
    <property type="entry name" value="CITRON RHO-INTERACTING KINASE"/>
    <property type="match status" value="1"/>
</dbReference>
<evidence type="ECO:0000256" key="6">
    <source>
        <dbReference type="SAM" id="MobiDB-lite"/>
    </source>
</evidence>
<dbReference type="GO" id="GO:0005737">
    <property type="term" value="C:cytoplasm"/>
    <property type="evidence" value="ECO:0000318"/>
    <property type="project" value="GO_Central"/>
</dbReference>
<dbReference type="InterPro" id="IPR001849">
    <property type="entry name" value="PH_domain"/>
</dbReference>
<evidence type="ECO:0000256" key="4">
    <source>
        <dbReference type="ARBA" id="ARBA00047899"/>
    </source>
</evidence>
<comment type="catalytic activity">
    <reaction evidence="4">
        <text>L-threonyl-[protein] + ATP = O-phospho-L-threonyl-[protein] + ADP + H(+)</text>
        <dbReference type="Rhea" id="RHEA:46608"/>
        <dbReference type="Rhea" id="RHEA-COMP:11060"/>
        <dbReference type="Rhea" id="RHEA-COMP:11605"/>
        <dbReference type="ChEBI" id="CHEBI:15378"/>
        <dbReference type="ChEBI" id="CHEBI:30013"/>
        <dbReference type="ChEBI" id="CHEBI:30616"/>
        <dbReference type="ChEBI" id="CHEBI:61977"/>
        <dbReference type="ChEBI" id="CHEBI:456216"/>
        <dbReference type="EC" id="2.7.11.1"/>
    </reaction>
</comment>
<feature type="compositionally biased region" description="Basic and acidic residues" evidence="6">
    <location>
        <begin position="389"/>
        <end position="403"/>
    </location>
</feature>
<dbReference type="PROSITE" id="PS50003">
    <property type="entry name" value="PH_DOMAIN"/>
    <property type="match status" value="1"/>
</dbReference>
<evidence type="ECO:0000256" key="1">
    <source>
        <dbReference type="ARBA" id="ARBA00022553"/>
    </source>
</evidence>